<proteinExistence type="predicted"/>
<dbReference type="Pfam" id="PF13041">
    <property type="entry name" value="PPR_2"/>
    <property type="match status" value="3"/>
</dbReference>
<dbReference type="InterPro" id="IPR011990">
    <property type="entry name" value="TPR-like_helical_dom_sf"/>
</dbReference>
<accession>A0ABC8UH96</accession>
<organism evidence="3 4">
    <name type="scientific">Ilex paraguariensis</name>
    <name type="common">yerba mate</name>
    <dbReference type="NCBI Taxonomy" id="185542"/>
    <lineage>
        <taxon>Eukaryota</taxon>
        <taxon>Viridiplantae</taxon>
        <taxon>Streptophyta</taxon>
        <taxon>Embryophyta</taxon>
        <taxon>Tracheophyta</taxon>
        <taxon>Spermatophyta</taxon>
        <taxon>Magnoliopsida</taxon>
        <taxon>eudicotyledons</taxon>
        <taxon>Gunneridae</taxon>
        <taxon>Pentapetalae</taxon>
        <taxon>asterids</taxon>
        <taxon>campanulids</taxon>
        <taxon>Aquifoliales</taxon>
        <taxon>Aquifoliaceae</taxon>
        <taxon>Ilex</taxon>
    </lineage>
</organism>
<feature type="repeat" description="PPR" evidence="2">
    <location>
        <begin position="227"/>
        <end position="261"/>
    </location>
</feature>
<feature type="repeat" description="PPR" evidence="2">
    <location>
        <begin position="402"/>
        <end position="436"/>
    </location>
</feature>
<dbReference type="Proteomes" id="UP001642360">
    <property type="component" value="Unassembled WGS sequence"/>
</dbReference>
<sequence>MVFGKIMNFMQFRRISTLLDSAAKTPNFGNSNRRNWNPIPLPHGTLLQPQGQDLDFVNVAHSHLVHSDWAKLHKLALGLTPFRVKHILLRIQRDYVLSLEFFKWVELQNPSSHTLVTHSMIIHILTKHCKFKSAESILRKLLESGSIDLPYYGFLPMVESCNAYMSSLSSLNRVDIALAFYREMRRSQISPNVHTLNMVTGAYCKLGKLEKAVEVFGEMKILGFSPTVATYNILVAGYCNQGLLSSGLKLKSMMEKNGVCPNHITYNTLIHGFCKAGKLHEANKLFSEMKGIDVAPNVITYNTLINGYSQVGNTGMGGRLFEEMSMNGVKADILTYNALILGLCKEGKTKKAAYLVKELDKENLVPNSSTFSALISGQCARKNADRAFQLYKSMISSGCHPNESTLKMLITTFCKNEDYCGALDVLREMLERSMAPDLGILSELCDGLRQSGKVELVMGLCNDIEARHLMPEGFEKDKSISSRPNVENQENVEVSAVQHSCFAEQEFLP</sequence>
<dbReference type="EMBL" id="CAUOFW020007724">
    <property type="protein sequence ID" value="CAK9180393.1"/>
    <property type="molecule type" value="Genomic_DNA"/>
</dbReference>
<feature type="repeat" description="PPR" evidence="2">
    <location>
        <begin position="332"/>
        <end position="366"/>
    </location>
</feature>
<keyword evidence="1" id="KW-0677">Repeat</keyword>
<name>A0ABC8UH96_9AQUA</name>
<keyword evidence="4" id="KW-1185">Reference proteome</keyword>
<feature type="repeat" description="PPR" evidence="2">
    <location>
        <begin position="262"/>
        <end position="296"/>
    </location>
</feature>
<reference evidence="3 4" key="1">
    <citation type="submission" date="2024-02" db="EMBL/GenBank/DDBJ databases">
        <authorList>
            <person name="Vignale AGUSTIN F."/>
            <person name="Sosa J E."/>
            <person name="Modenutti C."/>
        </authorList>
    </citation>
    <scope>NUCLEOTIDE SEQUENCE [LARGE SCALE GENOMIC DNA]</scope>
</reference>
<evidence type="ECO:0008006" key="5">
    <source>
        <dbReference type="Google" id="ProtNLM"/>
    </source>
</evidence>
<dbReference type="NCBIfam" id="TIGR00756">
    <property type="entry name" value="PPR"/>
    <property type="match status" value="8"/>
</dbReference>
<dbReference type="PANTHER" id="PTHR47931">
    <property type="entry name" value="OS01G0228400 PROTEIN"/>
    <property type="match status" value="1"/>
</dbReference>
<dbReference type="Pfam" id="PF01535">
    <property type="entry name" value="PPR"/>
    <property type="match status" value="3"/>
</dbReference>
<evidence type="ECO:0000256" key="2">
    <source>
        <dbReference type="PROSITE-ProRule" id="PRU00708"/>
    </source>
</evidence>
<dbReference type="InterPro" id="IPR002885">
    <property type="entry name" value="PPR_rpt"/>
</dbReference>
<feature type="repeat" description="PPR" evidence="2">
    <location>
        <begin position="367"/>
        <end position="401"/>
    </location>
</feature>
<feature type="repeat" description="PPR" evidence="2">
    <location>
        <begin position="192"/>
        <end position="226"/>
    </location>
</feature>
<dbReference type="PANTHER" id="PTHR47931:SF2">
    <property type="entry name" value="OS01G0228400 PROTEIN"/>
    <property type="match status" value="1"/>
</dbReference>
<gene>
    <name evidence="3" type="ORF">ILEXP_LOCUS50386</name>
</gene>
<dbReference type="AlphaFoldDB" id="A0ABC8UH96"/>
<evidence type="ECO:0000256" key="1">
    <source>
        <dbReference type="ARBA" id="ARBA00022737"/>
    </source>
</evidence>
<dbReference type="Gene3D" id="1.25.40.10">
    <property type="entry name" value="Tetratricopeptide repeat domain"/>
    <property type="match status" value="4"/>
</dbReference>
<protein>
    <recommendedName>
        <fullName evidence="5">Pentatricopeptide repeat-containing protein</fullName>
    </recommendedName>
</protein>
<evidence type="ECO:0000313" key="3">
    <source>
        <dbReference type="EMBL" id="CAK9180393.1"/>
    </source>
</evidence>
<comment type="caution">
    <text evidence="3">The sequence shown here is derived from an EMBL/GenBank/DDBJ whole genome shotgun (WGS) entry which is preliminary data.</text>
</comment>
<feature type="repeat" description="PPR" evidence="2">
    <location>
        <begin position="157"/>
        <end position="191"/>
    </location>
</feature>
<feature type="repeat" description="PPR" evidence="2">
    <location>
        <begin position="297"/>
        <end position="331"/>
    </location>
</feature>
<evidence type="ECO:0000313" key="4">
    <source>
        <dbReference type="Proteomes" id="UP001642360"/>
    </source>
</evidence>
<dbReference type="PROSITE" id="PS51375">
    <property type="entry name" value="PPR"/>
    <property type="match status" value="8"/>
</dbReference>